<dbReference type="PANTHER" id="PTHR43758">
    <property type="entry name" value="7,8-DIHYDRO-8-OXOGUANINE TRIPHOSPHATASE"/>
    <property type="match status" value="1"/>
</dbReference>
<keyword evidence="5" id="KW-0460">Magnesium</keyword>
<dbReference type="PROSITE" id="PS00893">
    <property type="entry name" value="NUDIX_BOX"/>
    <property type="match status" value="1"/>
</dbReference>
<feature type="domain" description="Nudix hydrolase" evidence="8">
    <location>
        <begin position="2"/>
        <end position="137"/>
    </location>
</feature>
<organism evidence="9 10">
    <name type="scientific">Candidatus Staskawiczbacteria bacterium RIFCSPHIGHO2_01_FULL_34_27</name>
    <dbReference type="NCBI Taxonomy" id="1802199"/>
    <lineage>
        <taxon>Bacteria</taxon>
        <taxon>Candidatus Staskawicziibacteriota</taxon>
    </lineage>
</organism>
<dbReference type="SUPFAM" id="SSF55811">
    <property type="entry name" value="Nudix"/>
    <property type="match status" value="1"/>
</dbReference>
<dbReference type="PRINTS" id="PR00502">
    <property type="entry name" value="NUDIXFAMILY"/>
</dbReference>
<dbReference type="AlphaFoldDB" id="A0A1G2HJ34"/>
<name>A0A1G2HJ34_9BACT</name>
<dbReference type="InterPro" id="IPR020476">
    <property type="entry name" value="Nudix_hydrolase"/>
</dbReference>
<proteinExistence type="inferred from homology"/>
<dbReference type="Proteomes" id="UP000178991">
    <property type="component" value="Unassembled WGS sequence"/>
</dbReference>
<evidence type="ECO:0000256" key="4">
    <source>
        <dbReference type="ARBA" id="ARBA00022801"/>
    </source>
</evidence>
<evidence type="ECO:0000256" key="1">
    <source>
        <dbReference type="ARBA" id="ARBA00001946"/>
    </source>
</evidence>
<evidence type="ECO:0000256" key="3">
    <source>
        <dbReference type="ARBA" id="ARBA00022723"/>
    </source>
</evidence>
<dbReference type="Pfam" id="PF00293">
    <property type="entry name" value="NUDIX"/>
    <property type="match status" value="1"/>
</dbReference>
<dbReference type="PROSITE" id="PS51462">
    <property type="entry name" value="NUDIX"/>
    <property type="match status" value="1"/>
</dbReference>
<dbReference type="Gene3D" id="3.90.79.10">
    <property type="entry name" value="Nucleoside Triphosphate Pyrophosphohydrolase"/>
    <property type="match status" value="1"/>
</dbReference>
<dbReference type="PANTHER" id="PTHR43758:SF8">
    <property type="entry name" value="8-OXO-DGTP DIPHOSPHATASE YTKD-RELATED"/>
    <property type="match status" value="1"/>
</dbReference>
<evidence type="ECO:0000256" key="7">
    <source>
        <dbReference type="SAM" id="MobiDB-lite"/>
    </source>
</evidence>
<comment type="caution">
    <text evidence="9">The sequence shown here is derived from an EMBL/GenBank/DDBJ whole genome shotgun (WGS) entry which is preliminary data.</text>
</comment>
<dbReference type="CDD" id="cd02883">
    <property type="entry name" value="NUDIX_Hydrolase"/>
    <property type="match status" value="1"/>
</dbReference>
<dbReference type="GO" id="GO:0016818">
    <property type="term" value="F:hydrolase activity, acting on acid anhydrides, in phosphorus-containing anhydrides"/>
    <property type="evidence" value="ECO:0007669"/>
    <property type="project" value="TreeGrafter"/>
</dbReference>
<sequence length="166" mass="18423">MAKTRGVFALITKGKTLLLSERMDGKGWNLPGGRVEEGETDQVALVREVKEETGLDVEALHQVGPDHVFNDDTAVAYACKVRGWDASTDRRGQSSSLRDHAGSVPTTLPRSAQGVSRRHRHDHRRRHDSAQTRRSRRTTRSDWSDGLGCLLNHGKPQCFYHGPASS</sequence>
<keyword evidence="4 6" id="KW-0378">Hydrolase</keyword>
<dbReference type="InterPro" id="IPR020084">
    <property type="entry name" value="NUDIX_hydrolase_CS"/>
</dbReference>
<dbReference type="InterPro" id="IPR015797">
    <property type="entry name" value="NUDIX_hydrolase-like_dom_sf"/>
</dbReference>
<feature type="compositionally biased region" description="Polar residues" evidence="7">
    <location>
        <begin position="104"/>
        <end position="114"/>
    </location>
</feature>
<evidence type="ECO:0000259" key="8">
    <source>
        <dbReference type="PROSITE" id="PS51462"/>
    </source>
</evidence>
<dbReference type="InterPro" id="IPR000086">
    <property type="entry name" value="NUDIX_hydrolase_dom"/>
</dbReference>
<feature type="compositionally biased region" description="Basic residues" evidence="7">
    <location>
        <begin position="116"/>
        <end position="138"/>
    </location>
</feature>
<comment type="similarity">
    <text evidence="2 6">Belongs to the Nudix hydrolase family.</text>
</comment>
<feature type="region of interest" description="Disordered" evidence="7">
    <location>
        <begin position="86"/>
        <end position="166"/>
    </location>
</feature>
<dbReference type="GO" id="GO:0005737">
    <property type="term" value="C:cytoplasm"/>
    <property type="evidence" value="ECO:0007669"/>
    <property type="project" value="TreeGrafter"/>
</dbReference>
<evidence type="ECO:0000256" key="2">
    <source>
        <dbReference type="ARBA" id="ARBA00005582"/>
    </source>
</evidence>
<reference evidence="9 10" key="1">
    <citation type="journal article" date="2016" name="Nat. Commun.">
        <title>Thousands of microbial genomes shed light on interconnected biogeochemical processes in an aquifer system.</title>
        <authorList>
            <person name="Anantharaman K."/>
            <person name="Brown C.T."/>
            <person name="Hug L.A."/>
            <person name="Sharon I."/>
            <person name="Castelle C.J."/>
            <person name="Probst A.J."/>
            <person name="Thomas B.C."/>
            <person name="Singh A."/>
            <person name="Wilkins M.J."/>
            <person name="Karaoz U."/>
            <person name="Brodie E.L."/>
            <person name="Williams K.H."/>
            <person name="Hubbard S.S."/>
            <person name="Banfield J.F."/>
        </authorList>
    </citation>
    <scope>NUCLEOTIDE SEQUENCE [LARGE SCALE GENOMIC DNA]</scope>
</reference>
<feature type="compositionally biased region" description="Basic and acidic residues" evidence="7">
    <location>
        <begin position="87"/>
        <end position="101"/>
    </location>
</feature>
<dbReference type="EMBL" id="MHOL01000022">
    <property type="protein sequence ID" value="OGZ62419.1"/>
    <property type="molecule type" value="Genomic_DNA"/>
</dbReference>
<accession>A0A1G2HJ34</accession>
<evidence type="ECO:0000313" key="10">
    <source>
        <dbReference type="Proteomes" id="UP000178991"/>
    </source>
</evidence>
<evidence type="ECO:0000256" key="6">
    <source>
        <dbReference type="RuleBase" id="RU003476"/>
    </source>
</evidence>
<comment type="cofactor">
    <cofactor evidence="1">
        <name>Mg(2+)</name>
        <dbReference type="ChEBI" id="CHEBI:18420"/>
    </cofactor>
</comment>
<evidence type="ECO:0000256" key="5">
    <source>
        <dbReference type="ARBA" id="ARBA00022842"/>
    </source>
</evidence>
<gene>
    <name evidence="9" type="ORF">A2639_01115</name>
</gene>
<keyword evidence="3" id="KW-0479">Metal-binding</keyword>
<protein>
    <recommendedName>
        <fullName evidence="8">Nudix hydrolase domain-containing protein</fullName>
    </recommendedName>
</protein>
<evidence type="ECO:0000313" key="9">
    <source>
        <dbReference type="EMBL" id="OGZ62419.1"/>
    </source>
</evidence>
<dbReference type="GO" id="GO:0046872">
    <property type="term" value="F:metal ion binding"/>
    <property type="evidence" value="ECO:0007669"/>
    <property type="project" value="UniProtKB-KW"/>
</dbReference>